<dbReference type="GO" id="GO:0005886">
    <property type="term" value="C:plasma membrane"/>
    <property type="evidence" value="ECO:0007669"/>
    <property type="project" value="UniProtKB-SubCell"/>
</dbReference>
<comment type="subcellular location">
    <subcellularLocation>
        <location evidence="1">Cell membrane</location>
        <topology evidence="1">Multi-pass membrane protein</topology>
    </subcellularLocation>
</comment>
<dbReference type="NCBIfam" id="TIGR00711">
    <property type="entry name" value="efflux_EmrB"/>
    <property type="match status" value="1"/>
</dbReference>
<evidence type="ECO:0000259" key="10">
    <source>
        <dbReference type="PROSITE" id="PS50850"/>
    </source>
</evidence>
<reference evidence="11" key="1">
    <citation type="submission" date="2023-03" db="EMBL/GenBank/DDBJ databases">
        <title>Massive genome expansion in bonnet fungi (Mycena s.s.) driven by repeated elements and novel gene families across ecological guilds.</title>
        <authorList>
            <consortium name="Lawrence Berkeley National Laboratory"/>
            <person name="Harder C.B."/>
            <person name="Miyauchi S."/>
            <person name="Viragh M."/>
            <person name="Kuo A."/>
            <person name="Thoen E."/>
            <person name="Andreopoulos B."/>
            <person name="Lu D."/>
            <person name="Skrede I."/>
            <person name="Drula E."/>
            <person name="Henrissat B."/>
            <person name="Morin E."/>
            <person name="Kohler A."/>
            <person name="Barry K."/>
            <person name="LaButti K."/>
            <person name="Morin E."/>
            <person name="Salamov A."/>
            <person name="Lipzen A."/>
            <person name="Mereny Z."/>
            <person name="Hegedus B."/>
            <person name="Baldrian P."/>
            <person name="Stursova M."/>
            <person name="Weitz H."/>
            <person name="Taylor A."/>
            <person name="Grigoriev I.V."/>
            <person name="Nagy L.G."/>
            <person name="Martin F."/>
            <person name="Kauserud H."/>
        </authorList>
    </citation>
    <scope>NUCLEOTIDE SEQUENCE</scope>
    <source>
        <strain evidence="11">CBHHK002</strain>
    </source>
</reference>
<dbReference type="InterPro" id="IPR036259">
    <property type="entry name" value="MFS_trans_sf"/>
</dbReference>
<sequence>MSSQPAAAPPVPPPEKSSSEETQTVEKPPKPGASWKANETHHLPKNRLPIVFLALTLTTFLAAMDQTIVATALPTIVQKLGGGKLYSWVGSAYLLAAAALGPLYGKLSDIFGRKPLLYTSIVVFLIGSALCGAAQNMTWLVVSRAVQGIGGGGILQLVNITISDIVSLEDRGKYIGLLGATWGIASVVGPLLGGALTEHATWRWIFFINLPTGGLAAGLLFFFLNLNPRPLRTFREHNQEFDYAGLLLIVSGVVCLLVGFNSSETSWSSAETIALLTVGCVLLVVAGVNEALTKRSPIIPPRLFQTRTTAILLITTFFHALAFFGGAYYLPLYFQVLGSSATGAGVRMLPYSLGGALVSACSGQVVARIKAYRPVIWFAWPVMTLGFGLMIGLDDKSGAAREAVFPLIAALGVGCLFQTPLIGLQAAMPIKDMATSTATYGFIRQIGGTVAVALGQAIITSTLRKKIAHIHNLTVNIDTTPAALSQSVLTLKNIPDATQRRELIHAYARSISMIWLVVTPILFAGLILSLFIRPYTLTRTIVKNPGKDKTAQTGDAEKGSEATPGGSDSGDVHDLDDGQDKKKEAGGATVHDRGSLDKSEAKEGVKETV</sequence>
<dbReference type="PANTHER" id="PTHR23501">
    <property type="entry name" value="MAJOR FACILITATOR SUPERFAMILY"/>
    <property type="match status" value="1"/>
</dbReference>
<keyword evidence="4" id="KW-1003">Cell membrane</keyword>
<feature type="transmembrane region" description="Helical" evidence="9">
    <location>
        <begin position="374"/>
        <end position="391"/>
    </location>
</feature>
<feature type="compositionally biased region" description="Basic and acidic residues" evidence="8">
    <location>
        <begin position="570"/>
        <end position="609"/>
    </location>
</feature>
<feature type="transmembrane region" description="Helical" evidence="9">
    <location>
        <begin position="50"/>
        <end position="73"/>
    </location>
</feature>
<dbReference type="CDD" id="cd17502">
    <property type="entry name" value="MFS_Azr1_MDR_like"/>
    <property type="match status" value="1"/>
</dbReference>
<accession>A0AAD6ZX31</accession>
<dbReference type="SUPFAM" id="SSF103473">
    <property type="entry name" value="MFS general substrate transporter"/>
    <property type="match status" value="1"/>
</dbReference>
<feature type="region of interest" description="Disordered" evidence="8">
    <location>
        <begin position="1"/>
        <end position="38"/>
    </location>
</feature>
<evidence type="ECO:0000256" key="2">
    <source>
        <dbReference type="ARBA" id="ARBA00008335"/>
    </source>
</evidence>
<comment type="caution">
    <text evidence="11">The sequence shown here is derived from an EMBL/GenBank/DDBJ whole genome shotgun (WGS) entry which is preliminary data.</text>
</comment>
<gene>
    <name evidence="11" type="ORF">DFH08DRAFT_224083</name>
</gene>
<feature type="domain" description="Major facilitator superfamily (MFS) profile" evidence="10">
    <location>
        <begin position="51"/>
        <end position="537"/>
    </location>
</feature>
<dbReference type="PROSITE" id="PS50850">
    <property type="entry name" value="MFS"/>
    <property type="match status" value="1"/>
</dbReference>
<keyword evidence="5 9" id="KW-0812">Transmembrane</keyword>
<comment type="similarity">
    <text evidence="2">Belongs to the major facilitator superfamily.</text>
</comment>
<dbReference type="InterPro" id="IPR020846">
    <property type="entry name" value="MFS_dom"/>
</dbReference>
<dbReference type="GO" id="GO:0022857">
    <property type="term" value="F:transmembrane transporter activity"/>
    <property type="evidence" value="ECO:0007669"/>
    <property type="project" value="InterPro"/>
</dbReference>
<dbReference type="FunFam" id="1.20.1720.10:FF:000013">
    <property type="entry name" value="Related to multidrug resistance proteins"/>
    <property type="match status" value="1"/>
</dbReference>
<keyword evidence="6 9" id="KW-1133">Transmembrane helix</keyword>
<feature type="compositionally biased region" description="Basic and acidic residues" evidence="8">
    <location>
        <begin position="545"/>
        <end position="560"/>
    </location>
</feature>
<feature type="transmembrane region" description="Helical" evidence="9">
    <location>
        <begin position="85"/>
        <end position="104"/>
    </location>
</feature>
<evidence type="ECO:0000256" key="3">
    <source>
        <dbReference type="ARBA" id="ARBA00022448"/>
    </source>
</evidence>
<evidence type="ECO:0000256" key="8">
    <source>
        <dbReference type="SAM" id="MobiDB-lite"/>
    </source>
</evidence>
<evidence type="ECO:0000256" key="4">
    <source>
        <dbReference type="ARBA" id="ARBA00022475"/>
    </source>
</evidence>
<feature type="transmembrane region" description="Helical" evidence="9">
    <location>
        <begin position="310"/>
        <end position="329"/>
    </location>
</feature>
<feature type="transmembrane region" description="Helical" evidence="9">
    <location>
        <begin position="243"/>
        <end position="260"/>
    </location>
</feature>
<dbReference type="PRINTS" id="PR01036">
    <property type="entry name" value="TCRTETB"/>
</dbReference>
<evidence type="ECO:0000256" key="5">
    <source>
        <dbReference type="ARBA" id="ARBA00022692"/>
    </source>
</evidence>
<organism evidence="11 12">
    <name type="scientific">Mycena albidolilacea</name>
    <dbReference type="NCBI Taxonomy" id="1033008"/>
    <lineage>
        <taxon>Eukaryota</taxon>
        <taxon>Fungi</taxon>
        <taxon>Dikarya</taxon>
        <taxon>Basidiomycota</taxon>
        <taxon>Agaricomycotina</taxon>
        <taxon>Agaricomycetes</taxon>
        <taxon>Agaricomycetidae</taxon>
        <taxon>Agaricales</taxon>
        <taxon>Marasmiineae</taxon>
        <taxon>Mycenaceae</taxon>
        <taxon>Mycena</taxon>
    </lineage>
</organism>
<evidence type="ECO:0000313" key="12">
    <source>
        <dbReference type="Proteomes" id="UP001218218"/>
    </source>
</evidence>
<dbReference type="AlphaFoldDB" id="A0AAD6ZX31"/>
<name>A0AAD6ZX31_9AGAR</name>
<dbReference type="InterPro" id="IPR011701">
    <property type="entry name" value="MFS"/>
</dbReference>
<proteinExistence type="inferred from homology"/>
<dbReference type="Gene3D" id="1.20.1720.10">
    <property type="entry name" value="Multidrug resistance protein D"/>
    <property type="match status" value="1"/>
</dbReference>
<evidence type="ECO:0000256" key="9">
    <source>
        <dbReference type="SAM" id="Phobius"/>
    </source>
</evidence>
<feature type="transmembrane region" description="Helical" evidence="9">
    <location>
        <begin position="202"/>
        <end position="223"/>
    </location>
</feature>
<dbReference type="Gene3D" id="1.20.1250.20">
    <property type="entry name" value="MFS general substrate transporter like domains"/>
    <property type="match status" value="1"/>
</dbReference>
<dbReference type="InterPro" id="IPR004638">
    <property type="entry name" value="EmrB-like"/>
</dbReference>
<feature type="transmembrane region" description="Helical" evidence="9">
    <location>
        <begin position="174"/>
        <end position="196"/>
    </location>
</feature>
<feature type="transmembrane region" description="Helical" evidence="9">
    <location>
        <begin position="116"/>
        <end position="135"/>
    </location>
</feature>
<feature type="transmembrane region" description="Helical" evidence="9">
    <location>
        <begin position="403"/>
        <end position="424"/>
    </location>
</feature>
<keyword evidence="12" id="KW-1185">Reference proteome</keyword>
<feature type="transmembrane region" description="Helical" evidence="9">
    <location>
        <begin position="272"/>
        <end position="289"/>
    </location>
</feature>
<dbReference type="PANTHER" id="PTHR23501:SF102">
    <property type="entry name" value="DRUG TRANSPORTER, PUTATIVE (AFU_ORTHOLOGUE AFUA_3G08530)-RELATED"/>
    <property type="match status" value="1"/>
</dbReference>
<dbReference type="Proteomes" id="UP001218218">
    <property type="component" value="Unassembled WGS sequence"/>
</dbReference>
<protein>
    <submittedName>
        <fullName evidence="11">Major facilitator superfamily domain-containing protein</fullName>
    </submittedName>
</protein>
<feature type="region of interest" description="Disordered" evidence="8">
    <location>
        <begin position="545"/>
        <end position="609"/>
    </location>
</feature>
<evidence type="ECO:0000256" key="6">
    <source>
        <dbReference type="ARBA" id="ARBA00022989"/>
    </source>
</evidence>
<dbReference type="EMBL" id="JARIHO010000023">
    <property type="protein sequence ID" value="KAJ7343348.1"/>
    <property type="molecule type" value="Genomic_DNA"/>
</dbReference>
<evidence type="ECO:0000313" key="11">
    <source>
        <dbReference type="EMBL" id="KAJ7343348.1"/>
    </source>
</evidence>
<feature type="transmembrane region" description="Helical" evidence="9">
    <location>
        <begin position="510"/>
        <end position="532"/>
    </location>
</feature>
<feature type="transmembrane region" description="Helical" evidence="9">
    <location>
        <begin position="141"/>
        <end position="162"/>
    </location>
</feature>
<evidence type="ECO:0000256" key="7">
    <source>
        <dbReference type="ARBA" id="ARBA00023136"/>
    </source>
</evidence>
<keyword evidence="3" id="KW-0813">Transport</keyword>
<keyword evidence="7 9" id="KW-0472">Membrane</keyword>
<dbReference type="Pfam" id="PF07690">
    <property type="entry name" value="MFS_1"/>
    <property type="match status" value="1"/>
</dbReference>
<evidence type="ECO:0000256" key="1">
    <source>
        <dbReference type="ARBA" id="ARBA00004651"/>
    </source>
</evidence>
<feature type="transmembrane region" description="Helical" evidence="9">
    <location>
        <begin position="349"/>
        <end position="367"/>
    </location>
</feature>